<dbReference type="PANTHER" id="PTHR42943">
    <property type="entry name" value="GLUTATHIONE S-TRANSFERASE KAPPA"/>
    <property type="match status" value="1"/>
</dbReference>
<comment type="catalytic activity">
    <reaction evidence="1">
        <text>2-hydroxychromene-2-carboxylate = (3E)-4-(2-hydroxyphenyl)-2-oxobut-3-enoate</text>
        <dbReference type="Rhea" id="RHEA:27401"/>
        <dbReference type="ChEBI" id="CHEBI:59350"/>
        <dbReference type="ChEBI" id="CHEBI:59353"/>
        <dbReference type="EC" id="5.99.1.4"/>
    </reaction>
</comment>
<dbReference type="GO" id="GO:0018845">
    <property type="term" value="F:2-hydroxychromene-2-carboxylate isomerase activity"/>
    <property type="evidence" value="ECO:0007669"/>
    <property type="project" value="UniProtKB-UniRule"/>
</dbReference>
<sequence>MTTIIDYYFSPASGYAYLGHETLMRLARESGATVRFRPADIDRICREALLDQPPRPEDSVEDRRRWARLRGLHMAPMPMHHPVDSRLAARVIIAAGDLGLDQSEVALACMRGTWAEGRNIADPGDLAEAMHQIDLPGCRLMALAERNEIRDKADDITLEIVQREAVVSPTYMIGSERFLGQDRLPAMAETLHRNAA</sequence>
<dbReference type="EMBL" id="QLMG01000037">
    <property type="protein sequence ID" value="RAK13266.1"/>
    <property type="molecule type" value="Genomic_DNA"/>
</dbReference>
<dbReference type="GO" id="GO:0006749">
    <property type="term" value="P:glutathione metabolic process"/>
    <property type="evidence" value="ECO:0007669"/>
    <property type="project" value="TreeGrafter"/>
</dbReference>
<comment type="similarity">
    <text evidence="1">Belongs to the GST superfamily. NadH family.</text>
</comment>
<dbReference type="Gene3D" id="3.40.30.10">
    <property type="entry name" value="Glutaredoxin"/>
    <property type="match status" value="1"/>
</dbReference>
<evidence type="ECO:0000313" key="5">
    <source>
        <dbReference type="Proteomes" id="UP000249165"/>
    </source>
</evidence>
<protein>
    <recommendedName>
        <fullName evidence="1">2-hydroxychromene-2-carboxylate isomerase</fullName>
        <ecNumber evidence="1">5.99.1.4</ecNumber>
    </recommendedName>
</protein>
<evidence type="ECO:0000313" key="4">
    <source>
        <dbReference type="EMBL" id="RAK13266.1"/>
    </source>
</evidence>
<feature type="domain" description="DSBA-like thioredoxin" evidence="3">
    <location>
        <begin position="5"/>
        <end position="191"/>
    </location>
</feature>
<proteinExistence type="inferred from homology"/>
<dbReference type="GO" id="GO:0004602">
    <property type="term" value="F:glutathione peroxidase activity"/>
    <property type="evidence" value="ECO:0007669"/>
    <property type="project" value="TreeGrafter"/>
</dbReference>
<gene>
    <name evidence="4" type="ORF">ATI53_103711</name>
</gene>
<keyword evidence="5" id="KW-1185">Reference proteome</keyword>
<dbReference type="Pfam" id="PF01323">
    <property type="entry name" value="DSBA"/>
    <property type="match status" value="1"/>
</dbReference>
<dbReference type="Proteomes" id="UP000249165">
    <property type="component" value="Unassembled WGS sequence"/>
</dbReference>
<evidence type="ECO:0000259" key="3">
    <source>
        <dbReference type="Pfam" id="PF01323"/>
    </source>
</evidence>
<keyword evidence="1 4" id="KW-0413">Isomerase</keyword>
<dbReference type="PIRSF" id="PIRSF006386">
    <property type="entry name" value="HCCAis_GSTk"/>
    <property type="match status" value="1"/>
</dbReference>
<feature type="active site" description="Nucleophile" evidence="2">
    <location>
        <position position="13"/>
    </location>
</feature>
<dbReference type="InterPro" id="IPR036249">
    <property type="entry name" value="Thioredoxin-like_sf"/>
</dbReference>
<accession>A0A327XZH7</accession>
<dbReference type="PANTHER" id="PTHR42943:SF2">
    <property type="entry name" value="GLUTATHIONE S-TRANSFERASE KAPPA 1"/>
    <property type="match status" value="1"/>
</dbReference>
<organism evidence="4 5">
    <name type="scientific">Salipiger aestuarii</name>
    <dbReference type="NCBI Taxonomy" id="568098"/>
    <lineage>
        <taxon>Bacteria</taxon>
        <taxon>Pseudomonadati</taxon>
        <taxon>Pseudomonadota</taxon>
        <taxon>Alphaproteobacteria</taxon>
        <taxon>Rhodobacterales</taxon>
        <taxon>Roseobacteraceae</taxon>
        <taxon>Salipiger</taxon>
    </lineage>
</organism>
<dbReference type="GO" id="GO:0004364">
    <property type="term" value="F:glutathione transferase activity"/>
    <property type="evidence" value="ECO:0007669"/>
    <property type="project" value="TreeGrafter"/>
</dbReference>
<comment type="caution">
    <text evidence="4">The sequence shown here is derived from an EMBL/GenBank/DDBJ whole genome shotgun (WGS) entry which is preliminary data.</text>
</comment>
<dbReference type="OrthoDB" id="5244108at2"/>
<evidence type="ECO:0000256" key="2">
    <source>
        <dbReference type="PIRSR" id="PIRSR006386-1"/>
    </source>
</evidence>
<dbReference type="EC" id="5.99.1.4" evidence="1"/>
<dbReference type="InterPro" id="IPR051924">
    <property type="entry name" value="GST_Kappa/NadH"/>
</dbReference>
<dbReference type="SUPFAM" id="SSF52833">
    <property type="entry name" value="Thioredoxin-like"/>
    <property type="match status" value="1"/>
</dbReference>
<reference evidence="4 5" key="1">
    <citation type="submission" date="2018-06" db="EMBL/GenBank/DDBJ databases">
        <title>Genomic Encyclopedia of Archaeal and Bacterial Type Strains, Phase II (KMG-II): from individual species to whole genera.</title>
        <authorList>
            <person name="Goeker M."/>
        </authorList>
    </citation>
    <scope>NUCLEOTIDE SEQUENCE [LARGE SCALE GENOMIC DNA]</scope>
    <source>
        <strain evidence="4 5">DSM 22011</strain>
    </source>
</reference>
<dbReference type="AlphaFoldDB" id="A0A327XZH7"/>
<dbReference type="RefSeq" id="WP_111550895.1">
    <property type="nucleotide sequence ID" value="NZ_LIQE01000037.1"/>
</dbReference>
<dbReference type="InterPro" id="IPR001853">
    <property type="entry name" value="DSBA-like_thioredoxin_dom"/>
</dbReference>
<dbReference type="InterPro" id="IPR014440">
    <property type="entry name" value="HCCAis_GSTk"/>
</dbReference>
<name>A0A327XZH7_9RHOB</name>
<evidence type="ECO:0000256" key="1">
    <source>
        <dbReference type="PIRNR" id="PIRNR006386"/>
    </source>
</evidence>